<sequence length="1111" mass="125308">MEKTSLQSFHGYYDIRTRPYLTYRPDLGWSDVIVRHITTEERSISYQFFSHFHPYVAELVKRLIETDIVGLQDADTDYQRKSDGSFVTLPNGKPRPTLYDELFTSDRYNPSPETVQQPYPVKDLDFTSSGAYSVYNWELFYHIPLEIAIHLSKNQHFEDAQKWFHYIFDPTDNSDGPAPERFWKVKSFQYNDVKMIEDILVNLSTKVDPQLYQDTINSIEAWKNAPFRPFVVARYRQTAFMFKAVMAYLDNLIAWGDTLFQQDTGESINEATQLYVLAANILGPRPQEVPQKGNVSAQTYASLRNDLDAFGNALRELETSIPFDIAPHPSFATRQEQLDSLRSAGNVLYFCVPRNDKLLGYWDIVADRLFKIHNSLNFQGIFRQLPLFQPPIDPALLARAAAAGLDVGAIVSGLNQPLPLVRFNLLFQKATEVCQEVKSLGSSLLSAIEKGDNEALAILRAQHEREILEITETVRYQQWQEAIKSREGLEKSLANAIQRYSYYEMQLGKQSSDITNAIPSLDGVDTNGLETMNFTQSEPAVATRNITVDIAQDLSEASGKLISSYESRELDQLSKAQDLQDAATVMDGISAALNLIPQISGDVKPIGVGAGFAIAGRDIARLLSGLAAVLRGAASHKNYEATKAAKIGSYDRRQQEWAYQSNLAAGEITQIFKQLRAAQIRESITQREWHNHQKQIAHAKDIEQFLTDEKVGKETNKDFYLWMKREVKGLYGQCFQFAFNVARKAERALQHELGDPTLTFLQTGYLAGKEGLLAGEQLYQDIKRMEMAYHDLNRREYELTKNVSLLQLDPVALLQLRATGRCTFTLPEELFDLDTPGHYFRRVKTVSVSIPCVVGPYTSVPCTLTLLKSSIRVVSDGDYARTGADDPRFSDYFSSLESIVTSTGQNDSGLFETNLHDERYLPFEGSGAISEWQLELPADLRQFDYETIADVILHVRYTARQGGALLRKAAVANLKAAIENAQTIGSIRLFSIRHEFPSEWARFKNAQLDGVTKFAELSLTLRAEHYPFWSQGLLNVVKEMDFFAQAVNAVGINDKPDGSGNKDTLAFDHTLNLQIGKLTHIPLPAPLGKFTLYLDNNAMSDLWVAVTWGKQ</sequence>
<organism evidence="2 3">
    <name type="scientific">Dictyobacter halimunensis</name>
    <dbReference type="NCBI Taxonomy" id="3026934"/>
    <lineage>
        <taxon>Bacteria</taxon>
        <taxon>Bacillati</taxon>
        <taxon>Chloroflexota</taxon>
        <taxon>Ktedonobacteria</taxon>
        <taxon>Ktedonobacterales</taxon>
        <taxon>Dictyobacteraceae</taxon>
        <taxon>Dictyobacter</taxon>
    </lineage>
</organism>
<dbReference type="EMBL" id="BSRI01000001">
    <property type="protein sequence ID" value="GLV54299.1"/>
    <property type="molecule type" value="Genomic_DNA"/>
</dbReference>
<gene>
    <name evidence="2" type="ORF">KDH_11470</name>
</gene>
<dbReference type="Proteomes" id="UP001344906">
    <property type="component" value="Unassembled WGS sequence"/>
</dbReference>
<name>A0ABQ6FP43_9CHLR</name>
<dbReference type="InterPro" id="IPR040840">
    <property type="entry name" value="TcA_TcB_BD"/>
</dbReference>
<proteinExistence type="predicted"/>
<feature type="domain" description="Tc toxin complex TcA C-terminal TcB-binding" evidence="1">
    <location>
        <begin position="673"/>
        <end position="959"/>
    </location>
</feature>
<dbReference type="RefSeq" id="WP_338247998.1">
    <property type="nucleotide sequence ID" value="NZ_BSRI01000001.1"/>
</dbReference>
<evidence type="ECO:0000259" key="1">
    <source>
        <dbReference type="Pfam" id="PF18276"/>
    </source>
</evidence>
<evidence type="ECO:0000313" key="3">
    <source>
        <dbReference type="Proteomes" id="UP001344906"/>
    </source>
</evidence>
<evidence type="ECO:0000313" key="2">
    <source>
        <dbReference type="EMBL" id="GLV54299.1"/>
    </source>
</evidence>
<accession>A0ABQ6FP43</accession>
<dbReference type="Pfam" id="PF18276">
    <property type="entry name" value="TcA_TcB_BD"/>
    <property type="match status" value="1"/>
</dbReference>
<keyword evidence="3" id="KW-1185">Reference proteome</keyword>
<comment type="caution">
    <text evidence="2">The sequence shown here is derived from an EMBL/GenBank/DDBJ whole genome shotgun (WGS) entry which is preliminary data.</text>
</comment>
<protein>
    <recommendedName>
        <fullName evidence="1">Tc toxin complex TcA C-terminal TcB-binding domain-containing protein</fullName>
    </recommendedName>
</protein>
<reference evidence="2 3" key="1">
    <citation type="submission" date="2023-02" db="EMBL/GenBank/DDBJ databases">
        <title>Dictyobacter halimunensis sp. nov., a new member of the class Ktedonobacteria from forest soil in a geothermal area.</title>
        <authorList>
            <person name="Rachmania M.K."/>
            <person name="Ningsih F."/>
            <person name="Sakai Y."/>
            <person name="Yabe S."/>
            <person name="Yokota A."/>
            <person name="Sjamsuridzal W."/>
        </authorList>
    </citation>
    <scope>NUCLEOTIDE SEQUENCE [LARGE SCALE GENOMIC DNA]</scope>
    <source>
        <strain evidence="2 3">S3.2.2.5</strain>
    </source>
</reference>